<evidence type="ECO:0000313" key="1">
    <source>
        <dbReference type="EMBL" id="TMS34320.1"/>
    </source>
</evidence>
<dbReference type="AlphaFoldDB" id="A0A4U8UMK3"/>
<keyword evidence="2" id="KW-1185">Reference proteome</keyword>
<dbReference type="Proteomes" id="UP000298663">
    <property type="component" value="Unassembled WGS sequence"/>
</dbReference>
<accession>A0A4U8UMK3</accession>
<evidence type="ECO:0000313" key="2">
    <source>
        <dbReference type="Proteomes" id="UP000298663"/>
    </source>
</evidence>
<proteinExistence type="predicted"/>
<comment type="caution">
    <text evidence="1">The sequence shown here is derived from an EMBL/GenBank/DDBJ whole genome shotgun (WGS) entry which is preliminary data.</text>
</comment>
<reference evidence="1 2" key="2">
    <citation type="journal article" date="2019" name="G3 (Bethesda)">
        <title>Hybrid Assembly of the Genome of the Entomopathogenic Nematode Steinernema carpocapsae Identifies the X-Chromosome.</title>
        <authorList>
            <person name="Serra L."/>
            <person name="Macchietto M."/>
            <person name="Macias-Munoz A."/>
            <person name="McGill C.J."/>
            <person name="Rodriguez I.M."/>
            <person name="Rodriguez B."/>
            <person name="Murad R."/>
            <person name="Mortazavi A."/>
        </authorList>
    </citation>
    <scope>NUCLEOTIDE SEQUENCE [LARGE SCALE GENOMIC DNA]</scope>
    <source>
        <strain evidence="1 2">ALL</strain>
    </source>
</reference>
<reference evidence="1 2" key="1">
    <citation type="journal article" date="2015" name="Genome Biol.">
        <title>Comparative genomics of Steinernema reveals deeply conserved gene regulatory networks.</title>
        <authorList>
            <person name="Dillman A.R."/>
            <person name="Macchietto M."/>
            <person name="Porter C.F."/>
            <person name="Rogers A."/>
            <person name="Williams B."/>
            <person name="Antoshechkin I."/>
            <person name="Lee M.M."/>
            <person name="Goodwin Z."/>
            <person name="Lu X."/>
            <person name="Lewis E.E."/>
            <person name="Goodrich-Blair H."/>
            <person name="Stock S.P."/>
            <person name="Adams B.J."/>
            <person name="Sternberg P.W."/>
            <person name="Mortazavi A."/>
        </authorList>
    </citation>
    <scope>NUCLEOTIDE SEQUENCE [LARGE SCALE GENOMIC DNA]</scope>
    <source>
        <strain evidence="1 2">ALL</strain>
    </source>
</reference>
<dbReference type="EMBL" id="AZBU02000001">
    <property type="protein sequence ID" value="TMS34320.1"/>
    <property type="molecule type" value="Genomic_DNA"/>
</dbReference>
<organism evidence="1 2">
    <name type="scientific">Steinernema carpocapsae</name>
    <name type="common">Entomopathogenic nematode</name>
    <dbReference type="NCBI Taxonomy" id="34508"/>
    <lineage>
        <taxon>Eukaryota</taxon>
        <taxon>Metazoa</taxon>
        <taxon>Ecdysozoa</taxon>
        <taxon>Nematoda</taxon>
        <taxon>Chromadorea</taxon>
        <taxon>Rhabditida</taxon>
        <taxon>Tylenchina</taxon>
        <taxon>Panagrolaimomorpha</taxon>
        <taxon>Strongyloidoidea</taxon>
        <taxon>Steinernematidae</taxon>
        <taxon>Steinernema</taxon>
    </lineage>
</organism>
<gene>
    <name evidence="1" type="ORF">L596_001944</name>
</gene>
<protein>
    <submittedName>
        <fullName evidence="1">Uncharacterized protein</fullName>
    </submittedName>
</protein>
<name>A0A4U8UMK3_STECR</name>
<sequence>MLSESQHRNCYERHFGQLLATKNSSGQLLIIFRFYPRLAEEDHEIEPATTSRIDEKMFFLVEWTQLQQLLQLARCPTCRKRLIDEGSSPNVHRKGSAIVVRCSCEIWKWSIQSQVQGVAVCSGDFALSVGCYTTGISYSRRFTVALTFASTWKKTRSLKIATRTLNGRVRS</sequence>